<dbReference type="AlphaFoldDB" id="A0A1Y5SKZ9"/>
<organism evidence="2 3">
    <name type="scientific">Falsiruegeria litorea R37</name>
    <dbReference type="NCBI Taxonomy" id="1200284"/>
    <lineage>
        <taxon>Bacteria</taxon>
        <taxon>Pseudomonadati</taxon>
        <taxon>Pseudomonadota</taxon>
        <taxon>Alphaproteobacteria</taxon>
        <taxon>Rhodobacterales</taxon>
        <taxon>Roseobacteraceae</taxon>
        <taxon>Falsiruegeria</taxon>
    </lineage>
</organism>
<accession>A0A1Y5SKZ9</accession>
<keyword evidence="3" id="KW-1185">Reference proteome</keyword>
<feature type="region of interest" description="Disordered" evidence="1">
    <location>
        <begin position="1"/>
        <end position="26"/>
    </location>
</feature>
<protein>
    <submittedName>
        <fullName evidence="2">Uncharacterized protein</fullName>
    </submittedName>
</protein>
<name>A0A1Y5SKZ9_9RHOB</name>
<gene>
    <name evidence="2" type="ORF">TRL7639_02250</name>
</gene>
<dbReference type="EMBL" id="FWFO01000001">
    <property type="protein sequence ID" value="SLN43235.1"/>
    <property type="molecule type" value="Genomic_DNA"/>
</dbReference>
<evidence type="ECO:0000313" key="3">
    <source>
        <dbReference type="Proteomes" id="UP000193077"/>
    </source>
</evidence>
<evidence type="ECO:0000313" key="2">
    <source>
        <dbReference type="EMBL" id="SLN43235.1"/>
    </source>
</evidence>
<dbReference type="Proteomes" id="UP000193077">
    <property type="component" value="Unassembled WGS sequence"/>
</dbReference>
<sequence>MCRHRGTRRSQNSSQHAPDSAPELRKEWRGKIPRSPVGGTCRVHIPKRATLCRDSLQTCVGAFWPVTASRKKRGPVAPFEFRHPGSSSLPPGVFYACGLDCVWGERTRPVVEWEGLVFRPTLSRRGQDHRGWILLWPLRIPPRERDLGRRAYEQPLVAPQVLHFMQVPLRTSV</sequence>
<evidence type="ECO:0000256" key="1">
    <source>
        <dbReference type="SAM" id="MobiDB-lite"/>
    </source>
</evidence>
<reference evidence="2 3" key="1">
    <citation type="submission" date="2017-03" db="EMBL/GenBank/DDBJ databases">
        <authorList>
            <person name="Afonso C.L."/>
            <person name="Miller P.J."/>
            <person name="Scott M.A."/>
            <person name="Spackman E."/>
            <person name="Goraichik I."/>
            <person name="Dimitrov K.M."/>
            <person name="Suarez D.L."/>
            <person name="Swayne D.E."/>
        </authorList>
    </citation>
    <scope>NUCLEOTIDE SEQUENCE [LARGE SCALE GENOMIC DNA]</scope>
    <source>
        <strain evidence="2 3">CECT 7639</strain>
    </source>
</reference>
<proteinExistence type="predicted"/>